<dbReference type="GO" id="GO:0005886">
    <property type="term" value="C:plasma membrane"/>
    <property type="evidence" value="ECO:0007669"/>
    <property type="project" value="UniProtKB-SubCell"/>
</dbReference>
<evidence type="ECO:0000256" key="8">
    <source>
        <dbReference type="SAM" id="Coils"/>
    </source>
</evidence>
<dbReference type="AlphaFoldDB" id="A0A363CYK7"/>
<gene>
    <name evidence="10" type="ORF">B0174_07925</name>
</gene>
<keyword evidence="5" id="KW-0408">Iron</keyword>
<evidence type="ECO:0000256" key="7">
    <source>
        <dbReference type="ARBA" id="ARBA00023136"/>
    </source>
</evidence>
<dbReference type="Pfam" id="PF13304">
    <property type="entry name" value="AAA_21"/>
    <property type="match status" value="1"/>
</dbReference>
<dbReference type="GO" id="GO:0006826">
    <property type="term" value="P:iron ion transport"/>
    <property type="evidence" value="ECO:0007669"/>
    <property type="project" value="UniProtKB-KW"/>
</dbReference>
<name>A0A363CYK7_9BACT</name>
<dbReference type="InterPro" id="IPR003593">
    <property type="entry name" value="AAA+_ATPase"/>
</dbReference>
<keyword evidence="2" id="KW-0813">Transport</keyword>
<organism evidence="10 11">
    <name type="scientific">Arcobacter caeni</name>
    <dbReference type="NCBI Taxonomy" id="1912877"/>
    <lineage>
        <taxon>Bacteria</taxon>
        <taxon>Pseudomonadati</taxon>
        <taxon>Campylobacterota</taxon>
        <taxon>Epsilonproteobacteria</taxon>
        <taxon>Campylobacterales</taxon>
        <taxon>Arcobacteraceae</taxon>
        <taxon>Arcobacter</taxon>
    </lineage>
</organism>
<accession>A0A363CYK7</accession>
<keyword evidence="7" id="KW-0472">Membrane</keyword>
<evidence type="ECO:0000313" key="11">
    <source>
        <dbReference type="Proteomes" id="UP000251135"/>
    </source>
</evidence>
<evidence type="ECO:0000256" key="2">
    <source>
        <dbReference type="ARBA" id="ARBA00022448"/>
    </source>
</evidence>
<dbReference type="InterPro" id="IPR016195">
    <property type="entry name" value="Pol/histidinol_Pase-like"/>
</dbReference>
<dbReference type="NCBIfam" id="NF045780">
    <property type="entry name" value="TrlF_fam_ATP"/>
    <property type="match status" value="1"/>
</dbReference>
<dbReference type="SUPFAM" id="SSF52540">
    <property type="entry name" value="P-loop containing nucleoside triphosphate hydrolases"/>
    <property type="match status" value="2"/>
</dbReference>
<dbReference type="InterPro" id="IPR051535">
    <property type="entry name" value="Siderophore_ABC-ATPase"/>
</dbReference>
<evidence type="ECO:0000256" key="5">
    <source>
        <dbReference type="ARBA" id="ARBA00023004"/>
    </source>
</evidence>
<dbReference type="InterPro" id="IPR027417">
    <property type="entry name" value="P-loop_NTPase"/>
</dbReference>
<evidence type="ECO:0000256" key="3">
    <source>
        <dbReference type="ARBA" id="ARBA00022475"/>
    </source>
</evidence>
<evidence type="ECO:0000256" key="4">
    <source>
        <dbReference type="ARBA" id="ARBA00022496"/>
    </source>
</evidence>
<feature type="coiled-coil region" evidence="8">
    <location>
        <begin position="541"/>
        <end position="613"/>
    </location>
</feature>
<keyword evidence="11" id="KW-1185">Reference proteome</keyword>
<dbReference type="InterPro" id="IPR003959">
    <property type="entry name" value="ATPase_AAA_core"/>
</dbReference>
<dbReference type="Proteomes" id="UP000251135">
    <property type="component" value="Unassembled WGS sequence"/>
</dbReference>
<dbReference type="OrthoDB" id="9791620at2"/>
<evidence type="ECO:0000313" key="10">
    <source>
        <dbReference type="EMBL" id="PUE64134.1"/>
    </source>
</evidence>
<evidence type="ECO:0000256" key="1">
    <source>
        <dbReference type="ARBA" id="ARBA00004202"/>
    </source>
</evidence>
<dbReference type="SMART" id="SM00382">
    <property type="entry name" value="AAA"/>
    <property type="match status" value="1"/>
</dbReference>
<keyword evidence="8" id="KW-0175">Coiled coil</keyword>
<evidence type="ECO:0000256" key="6">
    <source>
        <dbReference type="ARBA" id="ARBA00023065"/>
    </source>
</evidence>
<reference evidence="10 11" key="1">
    <citation type="submission" date="2017-02" db="EMBL/GenBank/DDBJ databases">
        <title>Arcobacter caeni sp. nov, a new Arcobacter species isolated from reclaimed water.</title>
        <authorList>
            <person name="Figueras M.J."/>
            <person name="Perez-Cataluna A."/>
            <person name="Salas-Masso N."/>
        </authorList>
    </citation>
    <scope>NUCLEOTIDE SEQUENCE [LARGE SCALE GENOMIC DNA]</scope>
    <source>
        <strain evidence="10 11">RW17-10</strain>
    </source>
</reference>
<dbReference type="SUPFAM" id="SSF89550">
    <property type="entry name" value="PHP domain-like"/>
    <property type="match status" value="1"/>
</dbReference>
<dbReference type="Gene3D" id="3.40.50.300">
    <property type="entry name" value="P-loop containing nucleotide triphosphate hydrolases"/>
    <property type="match status" value="2"/>
</dbReference>
<dbReference type="EMBL" id="MUXE01000010">
    <property type="protein sequence ID" value="PUE64134.1"/>
    <property type="molecule type" value="Genomic_DNA"/>
</dbReference>
<dbReference type="PANTHER" id="PTHR42771">
    <property type="entry name" value="IRON(3+)-HYDROXAMATE IMPORT ATP-BINDING PROTEIN FHUC"/>
    <property type="match status" value="1"/>
</dbReference>
<keyword evidence="6" id="KW-0406">Ion transport</keyword>
<comment type="subcellular location">
    <subcellularLocation>
        <location evidence="1">Cell membrane</location>
        <topology evidence="1">Peripheral membrane protein</topology>
    </subcellularLocation>
</comment>
<dbReference type="RefSeq" id="WP_108559434.1">
    <property type="nucleotide sequence ID" value="NZ_MUXE01000010.1"/>
</dbReference>
<protein>
    <recommendedName>
        <fullName evidence="9">AAA+ ATPase domain-containing protein</fullName>
    </recommendedName>
</protein>
<dbReference type="PANTHER" id="PTHR42771:SF2">
    <property type="entry name" value="IRON(3+)-HYDROXAMATE IMPORT ATP-BINDING PROTEIN FHUC"/>
    <property type="match status" value="1"/>
</dbReference>
<keyword evidence="4" id="KW-0410">Iron transport</keyword>
<comment type="caution">
    <text evidence="10">The sequence shown here is derived from an EMBL/GenBank/DDBJ whole genome shotgun (WGS) entry which is preliminary data.</text>
</comment>
<sequence length="888" mass="104495">MSDFSKGSEWRKWDLHVHTPLSIINQYSENNQRTDDKNVWDKYVDELEKLPNDVKVIGINDYYFLDGYEKLIKEYKWNGRLTNIEKIFLLLEFRIDTFVPTGRAFNKINLHLLFDIDETNKDEFDSKINEIKEKFNIKLDISSVNKCKDKSLTLENFINLSDGKCLSSGFDTLIPSTSQVFEKIESWKKDNNLITFLGYSEWYALDYEKLKVYKEDLFNKTDLMFSASETVENVLKKKDKVHEELTENKIILHCSDLHSFNNGQLSFENYKCFTWIKAKPTFEGLKQVIFEPKFRVYIGADKPIEPIHKIENISLNFPEDCEWDNEKFCFSGKNNITFNPYLTSIIGGRGTGKSTLLNLIGKKLGFKSEFFDKFIINDENLIINPIAINNIEFLPQNEIDKFAKDSHAFTLAIFNRIDKLSNNILSKFENDNIENLNKFNDQIYKIKELENIKQEQESENKKLIINKNIISTFQDKAYLDNKKELDKCVKEINEITNSRESYRILYENLKKLSEDFLLIEEKNEYDKYFNELKTDLDNTYNKFKNKNYDEIKLKLKNLDDDKNKYNQNIELFLLEKGFNNENIKDLSIASENIISIENRIDNFTNKISILENQINIFSFEDKNIEYKNLVDDQLLEINTIFEEIQEKNPNDVKLIQINYKFNNNINEQVFNKLVNELEINTKISSIRSNFFEYLFKVSVEQVLEFQTHEELKEKLSSEIKQTNTKTFALLDEIMFNEMSFKIYKFIIQQTKQDFAKNKILEVLYDNKTLDKASFGQRCTSAIVILISLGNNPIIIDEPEAHLDSSLIANYLVELIKEKKKQRQIIFATHNANFVLNADSELIIKLDNVDGKTVCTLFSIEDLEHRDSLLKLEGGIEAFKKRERKYNIN</sequence>
<feature type="domain" description="AAA+ ATPase" evidence="9">
    <location>
        <begin position="339"/>
        <end position="847"/>
    </location>
</feature>
<dbReference type="InterPro" id="IPR054787">
    <property type="entry name" value="TrlF_ATPase"/>
</dbReference>
<evidence type="ECO:0000259" key="9">
    <source>
        <dbReference type="SMART" id="SM00382"/>
    </source>
</evidence>
<keyword evidence="3" id="KW-1003">Cell membrane</keyword>
<proteinExistence type="predicted"/>